<dbReference type="EMBL" id="JACVVK020000220">
    <property type="protein sequence ID" value="KAK7483800.1"/>
    <property type="molecule type" value="Genomic_DNA"/>
</dbReference>
<evidence type="ECO:0000313" key="1">
    <source>
        <dbReference type="EMBL" id="KAK7483800.1"/>
    </source>
</evidence>
<gene>
    <name evidence="1" type="ORF">BaRGS_00024908</name>
</gene>
<dbReference type="Proteomes" id="UP001519460">
    <property type="component" value="Unassembled WGS sequence"/>
</dbReference>
<comment type="caution">
    <text evidence="1">The sequence shown here is derived from an EMBL/GenBank/DDBJ whole genome shotgun (WGS) entry which is preliminary data.</text>
</comment>
<proteinExistence type="predicted"/>
<protein>
    <submittedName>
        <fullName evidence="1">Uncharacterized protein</fullName>
    </submittedName>
</protein>
<dbReference type="AlphaFoldDB" id="A0ABD0K9Q9"/>
<organism evidence="1 2">
    <name type="scientific">Batillaria attramentaria</name>
    <dbReference type="NCBI Taxonomy" id="370345"/>
    <lineage>
        <taxon>Eukaryota</taxon>
        <taxon>Metazoa</taxon>
        <taxon>Spiralia</taxon>
        <taxon>Lophotrochozoa</taxon>
        <taxon>Mollusca</taxon>
        <taxon>Gastropoda</taxon>
        <taxon>Caenogastropoda</taxon>
        <taxon>Sorbeoconcha</taxon>
        <taxon>Cerithioidea</taxon>
        <taxon>Batillariidae</taxon>
        <taxon>Batillaria</taxon>
    </lineage>
</organism>
<name>A0ABD0K9Q9_9CAEN</name>
<reference evidence="1 2" key="1">
    <citation type="journal article" date="2023" name="Sci. Data">
        <title>Genome assembly of the Korean intertidal mud-creeper Batillaria attramentaria.</title>
        <authorList>
            <person name="Patra A.K."/>
            <person name="Ho P.T."/>
            <person name="Jun S."/>
            <person name="Lee S.J."/>
            <person name="Kim Y."/>
            <person name="Won Y.J."/>
        </authorList>
    </citation>
    <scope>NUCLEOTIDE SEQUENCE [LARGE SCALE GENOMIC DNA]</scope>
    <source>
        <strain evidence="1">Wonlab-2016</strain>
    </source>
</reference>
<keyword evidence="2" id="KW-1185">Reference proteome</keyword>
<evidence type="ECO:0000313" key="2">
    <source>
        <dbReference type="Proteomes" id="UP001519460"/>
    </source>
</evidence>
<sequence>MGAEAEQIYPTFSVVNGHEADAVPPNTTFDEGPLISLVNTNKLSISCVNNVLRLHLTLWLARILTVRAVVATPAANNTGVQEEETDIVEAVTQGPHRIPANVVADNTSLLHRVQLRTSAVGQPSPATEYHLGVC</sequence>
<accession>A0ABD0K9Q9</accession>